<keyword evidence="3" id="KW-1185">Reference proteome</keyword>
<reference evidence="2 3" key="1">
    <citation type="submission" date="2023-05" db="EMBL/GenBank/DDBJ databases">
        <title>B98-5 Cell Line De Novo Hybrid Assembly: An Optical Mapping Approach.</title>
        <authorList>
            <person name="Kananen K."/>
            <person name="Auerbach J.A."/>
            <person name="Kautto E."/>
            <person name="Blachly J.S."/>
        </authorList>
    </citation>
    <scope>NUCLEOTIDE SEQUENCE [LARGE SCALE GENOMIC DNA]</scope>
    <source>
        <strain evidence="2">B95-8</strain>
        <tissue evidence="2">Cell line</tissue>
    </source>
</reference>
<feature type="compositionally biased region" description="Low complexity" evidence="1">
    <location>
        <begin position="78"/>
        <end position="95"/>
    </location>
</feature>
<sequence>MASERAEVCGRVPGSLQGSCQQKWAQQLWLEAGGLHTKYLFPLALPSEQSRPRGFQVGGGMPESGCPWVVRQWTHRGLPSPDRSDSPSLAASLAPCQPPWPGSVTPSPRNTPQGEV</sequence>
<evidence type="ECO:0000313" key="3">
    <source>
        <dbReference type="Proteomes" id="UP001266305"/>
    </source>
</evidence>
<proteinExistence type="predicted"/>
<protein>
    <submittedName>
        <fullName evidence="2">Uncharacterized protein</fullName>
    </submittedName>
</protein>
<accession>A0ABQ9VQQ0</accession>
<comment type="caution">
    <text evidence="2">The sequence shown here is derived from an EMBL/GenBank/DDBJ whole genome shotgun (WGS) entry which is preliminary data.</text>
</comment>
<dbReference type="Proteomes" id="UP001266305">
    <property type="component" value="Unassembled WGS sequence"/>
</dbReference>
<feature type="compositionally biased region" description="Polar residues" evidence="1">
    <location>
        <begin position="104"/>
        <end position="116"/>
    </location>
</feature>
<organism evidence="2 3">
    <name type="scientific">Saguinus oedipus</name>
    <name type="common">Cotton-top tamarin</name>
    <name type="synonym">Oedipomidas oedipus</name>
    <dbReference type="NCBI Taxonomy" id="9490"/>
    <lineage>
        <taxon>Eukaryota</taxon>
        <taxon>Metazoa</taxon>
        <taxon>Chordata</taxon>
        <taxon>Craniata</taxon>
        <taxon>Vertebrata</taxon>
        <taxon>Euteleostomi</taxon>
        <taxon>Mammalia</taxon>
        <taxon>Eutheria</taxon>
        <taxon>Euarchontoglires</taxon>
        <taxon>Primates</taxon>
        <taxon>Haplorrhini</taxon>
        <taxon>Platyrrhini</taxon>
        <taxon>Cebidae</taxon>
        <taxon>Callitrichinae</taxon>
        <taxon>Saguinus</taxon>
    </lineage>
</organism>
<dbReference type="EMBL" id="JASSZA010000005">
    <property type="protein sequence ID" value="KAK2111703.1"/>
    <property type="molecule type" value="Genomic_DNA"/>
</dbReference>
<name>A0ABQ9VQQ0_SAGOE</name>
<evidence type="ECO:0000256" key="1">
    <source>
        <dbReference type="SAM" id="MobiDB-lite"/>
    </source>
</evidence>
<evidence type="ECO:0000313" key="2">
    <source>
        <dbReference type="EMBL" id="KAK2111703.1"/>
    </source>
</evidence>
<feature type="region of interest" description="Disordered" evidence="1">
    <location>
        <begin position="75"/>
        <end position="116"/>
    </location>
</feature>
<gene>
    <name evidence="2" type="ORF">P7K49_011449</name>
</gene>